<evidence type="ECO:0000313" key="18">
    <source>
        <dbReference type="Proteomes" id="UP000015101"/>
    </source>
</evidence>
<keyword evidence="5" id="KW-0547">Nucleotide-binding</keyword>
<dbReference type="AlphaFoldDB" id="T1EDJ6"/>
<evidence type="ECO:0000256" key="9">
    <source>
        <dbReference type="ARBA" id="ARBA00023002"/>
    </source>
</evidence>
<dbReference type="EMBL" id="AMQM01007862">
    <property type="status" value="NOT_ANNOTATED_CDS"/>
    <property type="molecule type" value="Genomic_DNA"/>
</dbReference>
<keyword evidence="18" id="KW-1185">Reference proteome</keyword>
<evidence type="ECO:0000256" key="12">
    <source>
        <dbReference type="ARBA" id="ARBA00044737"/>
    </source>
</evidence>
<dbReference type="Proteomes" id="UP000015101">
    <property type="component" value="Unassembled WGS sequence"/>
</dbReference>
<dbReference type="InParanoid" id="T1EDJ6"/>
<accession>T1EDJ6</accession>
<evidence type="ECO:0000313" key="17">
    <source>
        <dbReference type="EnsemblMetazoa" id="HelroP104089"/>
    </source>
</evidence>
<evidence type="ECO:0000256" key="7">
    <source>
        <dbReference type="ARBA" id="ARBA00022857"/>
    </source>
</evidence>
<dbReference type="Gene3D" id="3.40.50.720">
    <property type="entry name" value="NAD(P)-binding Rossmann-like Domain"/>
    <property type="match status" value="1"/>
</dbReference>
<dbReference type="SUPFAM" id="SSF51735">
    <property type="entry name" value="NAD(P)-binding Rossmann-fold domains"/>
    <property type="match status" value="1"/>
</dbReference>
<dbReference type="PRINTS" id="PR00080">
    <property type="entry name" value="SDRFAMILY"/>
</dbReference>
<evidence type="ECO:0000256" key="10">
    <source>
        <dbReference type="ARBA" id="ARBA00023098"/>
    </source>
</evidence>
<evidence type="ECO:0000256" key="13">
    <source>
        <dbReference type="ARBA" id="ARBA00048930"/>
    </source>
</evidence>
<dbReference type="GO" id="GO:0000166">
    <property type="term" value="F:nucleotide binding"/>
    <property type="evidence" value="ECO:0007669"/>
    <property type="project" value="UniProtKB-KW"/>
</dbReference>
<comment type="similarity">
    <text evidence="4 14">Belongs to the short-chain dehydrogenases/reductases (SDR) family.</text>
</comment>
<dbReference type="HOGENOM" id="CLU_010194_3_2_1"/>
<dbReference type="Pfam" id="PF00106">
    <property type="entry name" value="adh_short"/>
    <property type="match status" value="1"/>
</dbReference>
<dbReference type="GO" id="GO:0030148">
    <property type="term" value="P:sphingolipid biosynthetic process"/>
    <property type="evidence" value="ECO:0000318"/>
    <property type="project" value="GO_Central"/>
</dbReference>
<keyword evidence="6" id="KW-0256">Endoplasmic reticulum</keyword>
<dbReference type="PRINTS" id="PR00081">
    <property type="entry name" value="GDHRDH"/>
</dbReference>
<evidence type="ECO:0000256" key="15">
    <source>
        <dbReference type="SAM" id="Phobius"/>
    </source>
</evidence>
<keyword evidence="9" id="KW-0560">Oxidoreductase</keyword>
<gene>
    <name evidence="17" type="primary">20194648</name>
    <name evidence="16" type="ORF">HELRODRAFT_104089</name>
</gene>
<dbReference type="PANTHER" id="PTHR43550">
    <property type="entry name" value="3-KETODIHYDROSPHINGOSINE REDUCTASE"/>
    <property type="match status" value="1"/>
</dbReference>
<dbReference type="PANTHER" id="PTHR43550:SF3">
    <property type="entry name" value="3-KETODIHYDROSPHINGOSINE REDUCTASE"/>
    <property type="match status" value="1"/>
</dbReference>
<keyword evidence="15" id="KW-1133">Transmembrane helix</keyword>
<keyword evidence="7" id="KW-0521">NADP</keyword>
<keyword evidence="10" id="KW-0443">Lipid metabolism</keyword>
<dbReference type="CTD" id="20194648"/>
<dbReference type="FunFam" id="3.40.50.720:FF:000165">
    <property type="entry name" value="3-ketodihydrosphingosine reductase"/>
    <property type="match status" value="1"/>
</dbReference>
<dbReference type="InterPro" id="IPR020904">
    <property type="entry name" value="Sc_DH/Rdtase_CS"/>
</dbReference>
<keyword evidence="8" id="KW-0746">Sphingolipid metabolism</keyword>
<organism evidence="17 18">
    <name type="scientific">Helobdella robusta</name>
    <name type="common">Californian leech</name>
    <dbReference type="NCBI Taxonomy" id="6412"/>
    <lineage>
        <taxon>Eukaryota</taxon>
        <taxon>Metazoa</taxon>
        <taxon>Spiralia</taxon>
        <taxon>Lophotrochozoa</taxon>
        <taxon>Annelida</taxon>
        <taxon>Clitellata</taxon>
        <taxon>Hirudinea</taxon>
        <taxon>Rhynchobdellida</taxon>
        <taxon>Glossiphoniidae</taxon>
        <taxon>Helobdella</taxon>
    </lineage>
</organism>
<dbReference type="CDD" id="cd08939">
    <property type="entry name" value="KDSR-like_SDR_c"/>
    <property type="match status" value="1"/>
</dbReference>
<reference evidence="16 18" key="2">
    <citation type="journal article" date="2013" name="Nature">
        <title>Insights into bilaterian evolution from three spiralian genomes.</title>
        <authorList>
            <person name="Simakov O."/>
            <person name="Marletaz F."/>
            <person name="Cho S.J."/>
            <person name="Edsinger-Gonzales E."/>
            <person name="Havlak P."/>
            <person name="Hellsten U."/>
            <person name="Kuo D.H."/>
            <person name="Larsson T."/>
            <person name="Lv J."/>
            <person name="Arendt D."/>
            <person name="Savage R."/>
            <person name="Osoegawa K."/>
            <person name="de Jong P."/>
            <person name="Grimwood J."/>
            <person name="Chapman J.A."/>
            <person name="Shapiro H."/>
            <person name="Aerts A."/>
            <person name="Otillar R.P."/>
            <person name="Terry A.Y."/>
            <person name="Boore J.L."/>
            <person name="Grigoriev I.V."/>
            <person name="Lindberg D.R."/>
            <person name="Seaver E.C."/>
            <person name="Weisblat D.A."/>
            <person name="Putnam N.H."/>
            <person name="Rokhsar D.S."/>
        </authorList>
    </citation>
    <scope>NUCLEOTIDE SEQUENCE</scope>
</reference>
<dbReference type="OrthoDB" id="37659at2759"/>
<dbReference type="InterPro" id="IPR002347">
    <property type="entry name" value="SDR_fam"/>
</dbReference>
<dbReference type="EMBL" id="KB097680">
    <property type="protein sequence ID" value="ESN91947.1"/>
    <property type="molecule type" value="Genomic_DNA"/>
</dbReference>
<evidence type="ECO:0000256" key="6">
    <source>
        <dbReference type="ARBA" id="ARBA00022824"/>
    </source>
</evidence>
<dbReference type="FunCoup" id="T1EDJ6">
    <property type="interactions" value="870"/>
</dbReference>
<sequence length="329" mass="36675">MLYSFLLAIFMFLFIFVYFIKLFLFKFPKKFHFPGSHVLITGGSSGIGRSLAEQAFKLGANVTLLARDVEKLAETQKYLLEHSKTNKKNTVQYFSVDISRNYDEVNDIIKQAESKLGPVDVLINSAGFSVAGSLEDLHVDQFKKLMDLNYLGSVHCTKAVIGQMKARRRGRIVLISSQAGQVGLYGYSAYSGSKFALRGFAESLQMEVLPYNVHVCLAFPPDTKTPGYDEEMKNKPLETKLISESSGLHDSSDVAKKIIQGIVDGTFSIYIGLEGFFMNHLTAGFSPTTNLTDTFIQVFSMGLLRMVSVIYLSTFNKIVRNCAVNKKLL</sequence>
<evidence type="ECO:0000256" key="5">
    <source>
        <dbReference type="ARBA" id="ARBA00022741"/>
    </source>
</evidence>
<dbReference type="GO" id="GO:0047560">
    <property type="term" value="F:3-dehydrosphinganine reductase activity"/>
    <property type="evidence" value="ECO:0000318"/>
    <property type="project" value="GO_Central"/>
</dbReference>
<dbReference type="STRING" id="6412.T1EDJ6"/>
<comment type="catalytic activity">
    <reaction evidence="13">
        <text>sphinganine + NADP(+) = 3-oxosphinganine + NADPH + H(+)</text>
        <dbReference type="Rhea" id="RHEA:22640"/>
        <dbReference type="ChEBI" id="CHEBI:15378"/>
        <dbReference type="ChEBI" id="CHEBI:57783"/>
        <dbReference type="ChEBI" id="CHEBI:57817"/>
        <dbReference type="ChEBI" id="CHEBI:58299"/>
        <dbReference type="ChEBI" id="CHEBI:58349"/>
        <dbReference type="EC" id="1.1.1.102"/>
    </reaction>
    <physiologicalReaction direction="right-to-left" evidence="13">
        <dbReference type="Rhea" id="RHEA:22642"/>
    </physiologicalReaction>
</comment>
<evidence type="ECO:0000256" key="4">
    <source>
        <dbReference type="ARBA" id="ARBA00006484"/>
    </source>
</evidence>
<proteinExistence type="inferred from homology"/>
<dbReference type="InterPro" id="IPR045022">
    <property type="entry name" value="KDSR-like"/>
</dbReference>
<comment type="subcellular location">
    <subcellularLocation>
        <location evidence="1">Endoplasmic reticulum</location>
    </subcellularLocation>
</comment>
<evidence type="ECO:0000256" key="2">
    <source>
        <dbReference type="ARBA" id="ARBA00004760"/>
    </source>
</evidence>
<dbReference type="eggNOG" id="KOG1210">
    <property type="taxonomic scope" value="Eukaryota"/>
</dbReference>
<dbReference type="InterPro" id="IPR036291">
    <property type="entry name" value="NAD(P)-bd_dom_sf"/>
</dbReference>
<dbReference type="GO" id="GO:0005789">
    <property type="term" value="C:endoplasmic reticulum membrane"/>
    <property type="evidence" value="ECO:0000318"/>
    <property type="project" value="GO_Central"/>
</dbReference>
<dbReference type="OMA" id="ICGVFEE"/>
<comment type="pathway">
    <text evidence="3">Sphingolipid metabolism.</text>
</comment>
<evidence type="ECO:0000313" key="16">
    <source>
        <dbReference type="EMBL" id="ESN91947.1"/>
    </source>
</evidence>
<reference evidence="17" key="3">
    <citation type="submission" date="2015-06" db="UniProtKB">
        <authorList>
            <consortium name="EnsemblMetazoa"/>
        </authorList>
    </citation>
    <scope>IDENTIFICATION</scope>
</reference>
<dbReference type="EnsemblMetazoa" id="HelroT104089">
    <property type="protein sequence ID" value="HelroP104089"/>
    <property type="gene ID" value="HelroG104089"/>
</dbReference>
<evidence type="ECO:0000256" key="1">
    <source>
        <dbReference type="ARBA" id="ARBA00004240"/>
    </source>
</evidence>
<comment type="pathway">
    <text evidence="2">Lipid metabolism; sphingolipid metabolism.</text>
</comment>
<keyword evidence="15" id="KW-0472">Membrane</keyword>
<dbReference type="GO" id="GO:0006666">
    <property type="term" value="P:3-keto-sphinganine metabolic process"/>
    <property type="evidence" value="ECO:0000318"/>
    <property type="project" value="GO_Central"/>
</dbReference>
<name>T1EDJ6_HELRO</name>
<dbReference type="GeneID" id="20194648"/>
<dbReference type="EC" id="1.1.1.102" evidence="11"/>
<dbReference type="KEGG" id="hro:HELRODRAFT_104089"/>
<feature type="transmembrane region" description="Helical" evidence="15">
    <location>
        <begin position="6"/>
        <end position="24"/>
    </location>
</feature>
<evidence type="ECO:0000256" key="14">
    <source>
        <dbReference type="RuleBase" id="RU000363"/>
    </source>
</evidence>
<evidence type="ECO:0000256" key="11">
    <source>
        <dbReference type="ARBA" id="ARBA00026112"/>
    </source>
</evidence>
<reference evidence="18" key="1">
    <citation type="submission" date="2012-12" db="EMBL/GenBank/DDBJ databases">
        <authorList>
            <person name="Hellsten U."/>
            <person name="Grimwood J."/>
            <person name="Chapman J.A."/>
            <person name="Shapiro H."/>
            <person name="Aerts A."/>
            <person name="Otillar R.P."/>
            <person name="Terry A.Y."/>
            <person name="Boore J.L."/>
            <person name="Simakov O."/>
            <person name="Marletaz F."/>
            <person name="Cho S.-J."/>
            <person name="Edsinger-Gonzales E."/>
            <person name="Havlak P."/>
            <person name="Kuo D.-H."/>
            <person name="Larsson T."/>
            <person name="Lv J."/>
            <person name="Arendt D."/>
            <person name="Savage R."/>
            <person name="Osoegawa K."/>
            <person name="de Jong P."/>
            <person name="Lindberg D.R."/>
            <person name="Seaver E.C."/>
            <person name="Weisblat D.A."/>
            <person name="Putnam N.H."/>
            <person name="Grigoriev I.V."/>
            <person name="Rokhsar D.S."/>
        </authorList>
    </citation>
    <scope>NUCLEOTIDE SEQUENCE</scope>
</reference>
<protein>
    <recommendedName>
        <fullName evidence="11">3-dehydrosphinganine reductase</fullName>
        <ecNumber evidence="11">1.1.1.102</ecNumber>
    </recommendedName>
</protein>
<keyword evidence="15" id="KW-0812">Transmembrane</keyword>
<dbReference type="PROSITE" id="PS00061">
    <property type="entry name" value="ADH_SHORT"/>
    <property type="match status" value="1"/>
</dbReference>
<dbReference type="RefSeq" id="XP_009029905.1">
    <property type="nucleotide sequence ID" value="XM_009031657.1"/>
</dbReference>
<evidence type="ECO:0000256" key="8">
    <source>
        <dbReference type="ARBA" id="ARBA00022919"/>
    </source>
</evidence>
<evidence type="ECO:0000256" key="3">
    <source>
        <dbReference type="ARBA" id="ARBA00004991"/>
    </source>
</evidence>
<comment type="function">
    <text evidence="12">Catalyzes the reduction of 3'-oxosphinganine (3-ketodihydrosphingosine/KDS) to sphinganine (dihydrosphingosine/DHS), the second step of de novo sphingolipid biosynthesis.</text>
</comment>